<dbReference type="EMBL" id="CADCTY010000275">
    <property type="protein sequence ID" value="CAA9308420.1"/>
    <property type="molecule type" value="Genomic_DNA"/>
</dbReference>
<gene>
    <name evidence="1" type="ORF">AVDCRST_MAG94-812</name>
</gene>
<reference evidence="1" key="1">
    <citation type="submission" date="2020-02" db="EMBL/GenBank/DDBJ databases">
        <authorList>
            <person name="Meier V. D."/>
        </authorList>
    </citation>
    <scope>NUCLEOTIDE SEQUENCE</scope>
    <source>
        <strain evidence="1">AVDCRST_MAG94</strain>
    </source>
</reference>
<accession>A0A6J4KLR7</accession>
<sequence length="22" mass="2458">KDMGRIAAYVMKNADKYMGASH</sequence>
<organism evidence="1">
    <name type="scientific">uncultured Leptolyngbya sp</name>
    <dbReference type="NCBI Taxonomy" id="332963"/>
    <lineage>
        <taxon>Bacteria</taxon>
        <taxon>Bacillati</taxon>
        <taxon>Cyanobacteriota</taxon>
        <taxon>Cyanophyceae</taxon>
        <taxon>Leptolyngbyales</taxon>
        <taxon>Leptolyngbyaceae</taxon>
        <taxon>Leptolyngbya group</taxon>
        <taxon>Leptolyngbya</taxon>
        <taxon>environmental samples</taxon>
    </lineage>
</organism>
<protein>
    <submittedName>
        <fullName evidence="1">Uncharacterized protein</fullName>
    </submittedName>
</protein>
<proteinExistence type="predicted"/>
<evidence type="ECO:0000313" key="1">
    <source>
        <dbReference type="EMBL" id="CAA9308420.1"/>
    </source>
</evidence>
<feature type="non-terminal residue" evidence="1">
    <location>
        <position position="1"/>
    </location>
</feature>
<name>A0A6J4KLR7_9CYAN</name>
<dbReference type="AlphaFoldDB" id="A0A6J4KLR7"/>